<sequence>MGNGFFYGPLDLEHVLELIEEDNRRFATSDIRDNIHDRRDGLWRELPTGTDADRHRTSDRIGGNCRTKNRKGFEEFFKKAAGLLFQSENAPEDLLYQSINAPGSQDVDKQHRNVCSVNCLENQAGLADPTLSDQHDILPRIEKALEIGQKILTTTEVFAGDNPTIPERDHLFPPPPLMRFCYIISCNMRHCIMQTCKSKDLLRMDRSH</sequence>
<dbReference type="Proteomes" id="UP000193136">
    <property type="component" value="Unassembled WGS sequence"/>
</dbReference>
<name>A0A1X0Y8A6_9BACT</name>
<keyword evidence="2" id="KW-1185">Reference proteome</keyword>
<dbReference type="EMBL" id="NAAD01000006">
    <property type="protein sequence ID" value="ORJ61339.1"/>
    <property type="molecule type" value="Genomic_DNA"/>
</dbReference>
<accession>A0A1X0Y8A6</accession>
<evidence type="ECO:0000313" key="1">
    <source>
        <dbReference type="EMBL" id="ORJ61339.1"/>
    </source>
</evidence>
<dbReference type="AlphaFoldDB" id="A0A1X0Y8A6"/>
<reference evidence="1 2" key="1">
    <citation type="submission" date="2017-03" db="EMBL/GenBank/DDBJ databases">
        <title>Genome sequence of Geothermobacter sp. EPR-M, Deep-Sea Iron Reducer.</title>
        <authorList>
            <person name="Tully B."/>
            <person name="Savalia P."/>
            <person name="Abuyen K."/>
            <person name="Baughan C."/>
            <person name="Romero E."/>
            <person name="Ronkowski C."/>
            <person name="Torres B."/>
            <person name="Tremblay J."/>
            <person name="Trujillo A."/>
            <person name="Tyler M."/>
            <person name="Perez-Rodriguez I."/>
            <person name="Amend J."/>
        </authorList>
    </citation>
    <scope>NUCLEOTIDE SEQUENCE [LARGE SCALE GENOMIC DNA]</scope>
    <source>
        <strain evidence="1 2">EPR-M</strain>
    </source>
</reference>
<comment type="caution">
    <text evidence="1">The sequence shown here is derived from an EMBL/GenBank/DDBJ whole genome shotgun (WGS) entry which is preliminary data.</text>
</comment>
<proteinExistence type="predicted"/>
<protein>
    <submittedName>
        <fullName evidence="1">Uncharacterized protein</fullName>
    </submittedName>
</protein>
<dbReference type="STRING" id="1969733.B5V00_06820"/>
<evidence type="ECO:0000313" key="2">
    <source>
        <dbReference type="Proteomes" id="UP000193136"/>
    </source>
</evidence>
<organism evidence="1 2">
    <name type="scientific">Geothermobacter hydrogeniphilus</name>
    <dbReference type="NCBI Taxonomy" id="1969733"/>
    <lineage>
        <taxon>Bacteria</taxon>
        <taxon>Pseudomonadati</taxon>
        <taxon>Thermodesulfobacteriota</taxon>
        <taxon>Desulfuromonadia</taxon>
        <taxon>Desulfuromonadales</taxon>
        <taxon>Geothermobacteraceae</taxon>
        <taxon>Geothermobacter</taxon>
    </lineage>
</organism>
<gene>
    <name evidence="1" type="ORF">B5V00_06820</name>
</gene>